<dbReference type="InterPro" id="IPR001138">
    <property type="entry name" value="Zn2Cys6_DnaBD"/>
</dbReference>
<evidence type="ECO:0000256" key="2">
    <source>
        <dbReference type="ARBA" id="ARBA00022723"/>
    </source>
</evidence>
<dbReference type="PANTHER" id="PTHR46910:SF3">
    <property type="entry name" value="HALOTOLERANCE PROTEIN 9-RELATED"/>
    <property type="match status" value="1"/>
</dbReference>
<evidence type="ECO:0000256" key="5">
    <source>
        <dbReference type="SAM" id="MobiDB-lite"/>
    </source>
</evidence>
<dbReference type="GO" id="GO:0008270">
    <property type="term" value="F:zinc ion binding"/>
    <property type="evidence" value="ECO:0007669"/>
    <property type="project" value="InterPro"/>
</dbReference>
<sequence>MSYPDVRLLMCGPSYDTKSDFSYPYKRHSVHSMQSLPSLAMDDPRELSSFYGRPASHISSSHYPMGSGHEGDSYSNAQYTPRGPEVPQHSLYAPQSFYDYDLRQPHHQNGWGGVDPHTIASDSPLTYGTLGGSSFPEAPRLTPPPAPAITNNQRLTLAGSLDPTTGIFYRTPEHPRLRTAQACEKCRTRKAKCSGEHPACQRCITRGLVCEYAKEGRVRGPNRVKSKPSVSSVSDSRRASLAAEDSGRKSESSSGAPSAPSSSPEKSSLQQSPPSNVTIPAERIKSSRPKPPHLRLDTESNHFQREIAAEQASLVQAEVLHRERSNSQPFAVFDEHGNHAPVYWPQEHGVDHDIAVGGSHLQTNTPPRDGEVEVGQMNYLLQQPFHPAMLELHHPVATIPAQLNMEHGQYQHTQNSISSLTYSAASASSVSSPVTPSSATYTERDSGGQMGVNAEFQFFLGYSGIERQHQQGFESAWSDPDQMHSTPTVEASHKLSLAAEGAWSDGIDYPMETYQREHLEIDPAENIAHQPLHYSQQ</sequence>
<keyword evidence="2" id="KW-0479">Metal-binding</keyword>
<feature type="compositionally biased region" description="Low complexity" evidence="5">
    <location>
        <begin position="227"/>
        <end position="243"/>
    </location>
</feature>
<evidence type="ECO:0000313" key="8">
    <source>
        <dbReference type="Proteomes" id="UP000623687"/>
    </source>
</evidence>
<keyword evidence="8" id="KW-1185">Reference proteome</keyword>
<dbReference type="CDD" id="cd00067">
    <property type="entry name" value="GAL4"/>
    <property type="match status" value="1"/>
</dbReference>
<dbReference type="GO" id="GO:0000981">
    <property type="term" value="F:DNA-binding transcription factor activity, RNA polymerase II-specific"/>
    <property type="evidence" value="ECO:0007669"/>
    <property type="project" value="InterPro"/>
</dbReference>
<keyword evidence="4" id="KW-0539">Nucleus</keyword>
<dbReference type="GeneID" id="59371977"/>
<dbReference type="OrthoDB" id="2399539at2759"/>
<dbReference type="SMART" id="SM00066">
    <property type="entry name" value="GAL4"/>
    <property type="match status" value="1"/>
</dbReference>
<dbReference type="GO" id="GO:0005634">
    <property type="term" value="C:nucleus"/>
    <property type="evidence" value="ECO:0007669"/>
    <property type="project" value="UniProtKB-SubCell"/>
</dbReference>
<dbReference type="RefSeq" id="XP_036626399.1">
    <property type="nucleotide sequence ID" value="XM_036771778.1"/>
</dbReference>
<dbReference type="Pfam" id="PF00172">
    <property type="entry name" value="Zn_clus"/>
    <property type="match status" value="1"/>
</dbReference>
<dbReference type="InterPro" id="IPR036864">
    <property type="entry name" value="Zn2-C6_fun-type_DNA-bd_sf"/>
</dbReference>
<dbReference type="PANTHER" id="PTHR46910">
    <property type="entry name" value="TRANSCRIPTION FACTOR PDR1"/>
    <property type="match status" value="1"/>
</dbReference>
<dbReference type="Gene3D" id="4.10.240.10">
    <property type="entry name" value="Zn(2)-C6 fungal-type DNA-binding domain"/>
    <property type="match status" value="1"/>
</dbReference>
<dbReference type="AlphaFoldDB" id="A0A8H6ZHZ2"/>
<name>A0A8H6ZHZ2_PLEOS</name>
<dbReference type="EMBL" id="JACETU010000010">
    <property type="protein sequence ID" value="KAF7419545.1"/>
    <property type="molecule type" value="Genomic_DNA"/>
</dbReference>
<proteinExistence type="predicted"/>
<evidence type="ECO:0000259" key="6">
    <source>
        <dbReference type="PROSITE" id="PS50048"/>
    </source>
</evidence>
<comment type="caution">
    <text evidence="7">The sequence shown here is derived from an EMBL/GenBank/DDBJ whole genome shotgun (WGS) entry which is preliminary data.</text>
</comment>
<evidence type="ECO:0000256" key="3">
    <source>
        <dbReference type="ARBA" id="ARBA00023125"/>
    </source>
</evidence>
<feature type="compositionally biased region" description="Low complexity" evidence="5">
    <location>
        <begin position="252"/>
        <end position="275"/>
    </location>
</feature>
<reference evidence="7" key="1">
    <citation type="submission" date="2019-07" db="EMBL/GenBank/DDBJ databases">
        <authorList>
            <person name="Palmer J.M."/>
        </authorList>
    </citation>
    <scope>NUCLEOTIDE SEQUENCE</scope>
    <source>
        <strain evidence="7">PC9</strain>
    </source>
</reference>
<evidence type="ECO:0000256" key="1">
    <source>
        <dbReference type="ARBA" id="ARBA00004123"/>
    </source>
</evidence>
<feature type="region of interest" description="Disordered" evidence="5">
    <location>
        <begin position="61"/>
        <end position="90"/>
    </location>
</feature>
<protein>
    <recommendedName>
        <fullName evidence="6">Zn(2)-C6 fungal-type domain-containing protein</fullName>
    </recommendedName>
</protein>
<accession>A0A8H6ZHZ2</accession>
<evidence type="ECO:0000313" key="7">
    <source>
        <dbReference type="EMBL" id="KAF7419545.1"/>
    </source>
</evidence>
<evidence type="ECO:0000256" key="4">
    <source>
        <dbReference type="ARBA" id="ARBA00023242"/>
    </source>
</evidence>
<dbReference type="PROSITE" id="PS50048">
    <property type="entry name" value="ZN2_CY6_FUNGAL_2"/>
    <property type="match status" value="1"/>
</dbReference>
<dbReference type="Proteomes" id="UP000623687">
    <property type="component" value="Unassembled WGS sequence"/>
</dbReference>
<comment type="subcellular location">
    <subcellularLocation>
        <location evidence="1">Nucleus</location>
    </subcellularLocation>
</comment>
<dbReference type="SUPFAM" id="SSF57701">
    <property type="entry name" value="Zn2/Cys6 DNA-binding domain"/>
    <property type="match status" value="1"/>
</dbReference>
<dbReference type="PROSITE" id="PS00463">
    <property type="entry name" value="ZN2_CY6_FUNGAL_1"/>
    <property type="match status" value="1"/>
</dbReference>
<dbReference type="GO" id="GO:0003677">
    <property type="term" value="F:DNA binding"/>
    <property type="evidence" value="ECO:0007669"/>
    <property type="project" value="UniProtKB-KW"/>
</dbReference>
<organism evidence="7 8">
    <name type="scientific">Pleurotus ostreatus</name>
    <name type="common">Oyster mushroom</name>
    <name type="synonym">White-rot fungus</name>
    <dbReference type="NCBI Taxonomy" id="5322"/>
    <lineage>
        <taxon>Eukaryota</taxon>
        <taxon>Fungi</taxon>
        <taxon>Dikarya</taxon>
        <taxon>Basidiomycota</taxon>
        <taxon>Agaricomycotina</taxon>
        <taxon>Agaricomycetes</taxon>
        <taxon>Agaricomycetidae</taxon>
        <taxon>Agaricales</taxon>
        <taxon>Pleurotineae</taxon>
        <taxon>Pleurotaceae</taxon>
        <taxon>Pleurotus</taxon>
    </lineage>
</organism>
<dbReference type="PRINTS" id="PR00755">
    <property type="entry name" value="AFLATOXINBRP"/>
</dbReference>
<dbReference type="VEuPathDB" id="FungiDB:PC9H_002136"/>
<keyword evidence="3" id="KW-0238">DNA-binding</keyword>
<gene>
    <name evidence="7" type="ORF">PC9H_002136</name>
</gene>
<feature type="domain" description="Zn(2)-C6 fungal-type" evidence="6">
    <location>
        <begin position="182"/>
        <end position="212"/>
    </location>
</feature>
<feature type="region of interest" description="Disordered" evidence="5">
    <location>
        <begin position="220"/>
        <end position="296"/>
    </location>
</feature>
<dbReference type="InterPro" id="IPR050987">
    <property type="entry name" value="AtrR-like"/>
</dbReference>